<dbReference type="Proteomes" id="UP000245764">
    <property type="component" value="Chromosome 2"/>
</dbReference>
<accession>A0A2H1FY76</accession>
<keyword evidence="1" id="KW-0175">Coiled coil</keyword>
<evidence type="ECO:0000313" key="4">
    <source>
        <dbReference type="Proteomes" id="UP000245764"/>
    </source>
</evidence>
<proteinExistence type="predicted"/>
<dbReference type="EMBL" id="LT854254">
    <property type="protein sequence ID" value="SMR46275.1"/>
    <property type="molecule type" value="Genomic_DNA"/>
</dbReference>
<feature type="region of interest" description="Disordered" evidence="2">
    <location>
        <begin position="110"/>
        <end position="194"/>
    </location>
</feature>
<sequence length="256" mass="30291">MAAIQTRVLELQQDLERAKRSERKAGQKNLEAAEKFSSVNFEFRYLNHMGAGYREQPGQKTATEIELDRLKSIMHDAESYWLATQRKSKGIHAVLLCVQAELENNEEIEREAEDERCRTEEMHRQRREEKRKRYQAARAERKVREQEAQKRATAAKEEEEAKARERRRRFESGSKWEEYTNAQNRQREENRRSNFHPYLPEPVVFTTRVPRRDPNAAAKWRVATEDFSRHLNRTSLNHPGKAAVRWSNAAVRLALF</sequence>
<dbReference type="AlphaFoldDB" id="A0A2H1FY76"/>
<protein>
    <submittedName>
        <fullName evidence="3">Uncharacterized protein</fullName>
    </submittedName>
</protein>
<name>A0A2H1FY76_ZYMTR</name>
<feature type="coiled-coil region" evidence="1">
    <location>
        <begin position="1"/>
        <end position="28"/>
    </location>
</feature>
<feature type="compositionally biased region" description="Basic and acidic residues" evidence="2">
    <location>
        <begin position="138"/>
        <end position="178"/>
    </location>
</feature>
<evidence type="ECO:0000256" key="2">
    <source>
        <dbReference type="SAM" id="MobiDB-lite"/>
    </source>
</evidence>
<evidence type="ECO:0000313" key="3">
    <source>
        <dbReference type="EMBL" id="SMR46275.1"/>
    </source>
</evidence>
<organism evidence="3 4">
    <name type="scientific">Zymoseptoria tritici ST99CH_1E4</name>
    <dbReference type="NCBI Taxonomy" id="1276532"/>
    <lineage>
        <taxon>Eukaryota</taxon>
        <taxon>Fungi</taxon>
        <taxon>Dikarya</taxon>
        <taxon>Ascomycota</taxon>
        <taxon>Pezizomycotina</taxon>
        <taxon>Dothideomycetes</taxon>
        <taxon>Dothideomycetidae</taxon>
        <taxon>Mycosphaerellales</taxon>
        <taxon>Mycosphaerellaceae</taxon>
        <taxon>Zymoseptoria</taxon>
    </lineage>
</organism>
<reference evidence="4" key="1">
    <citation type="submission" date="2017-05" db="EMBL/GenBank/DDBJ databases">
        <authorList>
            <person name="Song R."/>
            <person name="Chenine A.L."/>
            <person name="Ruprecht R.M."/>
        </authorList>
    </citation>
    <scope>NUCLEOTIDE SEQUENCE [LARGE SCALE GENOMIC DNA]</scope>
</reference>
<gene>
    <name evidence="3" type="ORF">ZT1E4_G2893</name>
</gene>
<feature type="compositionally biased region" description="Basic and acidic residues" evidence="2">
    <location>
        <begin position="113"/>
        <end position="128"/>
    </location>
</feature>
<evidence type="ECO:0000256" key="1">
    <source>
        <dbReference type="SAM" id="Coils"/>
    </source>
</evidence>